<dbReference type="Gene3D" id="3.40.630.30">
    <property type="match status" value="1"/>
</dbReference>
<accession>A0A939DAY7</accession>
<evidence type="ECO:0000259" key="4">
    <source>
        <dbReference type="PROSITE" id="PS51186"/>
    </source>
</evidence>
<dbReference type="Pfam" id="PF13302">
    <property type="entry name" value="Acetyltransf_3"/>
    <property type="match status" value="1"/>
</dbReference>
<feature type="domain" description="N-acetyltransferase" evidence="4">
    <location>
        <begin position="10"/>
        <end position="161"/>
    </location>
</feature>
<evidence type="ECO:0000256" key="3">
    <source>
        <dbReference type="ARBA" id="ARBA00038502"/>
    </source>
</evidence>
<dbReference type="SUPFAM" id="SSF55729">
    <property type="entry name" value="Acyl-CoA N-acyltransferases (Nat)"/>
    <property type="match status" value="1"/>
</dbReference>
<evidence type="ECO:0000256" key="2">
    <source>
        <dbReference type="ARBA" id="ARBA00023315"/>
    </source>
</evidence>
<dbReference type="PROSITE" id="PS51186">
    <property type="entry name" value="GNAT"/>
    <property type="match status" value="1"/>
</dbReference>
<name>A0A939DAY7_CLOAM</name>
<keyword evidence="6" id="KW-1185">Reference proteome</keyword>
<comment type="similarity">
    <text evidence="3">Belongs to the acetyltransferase family. RimJ subfamily.</text>
</comment>
<evidence type="ECO:0000313" key="5">
    <source>
        <dbReference type="EMBL" id="MBN7774482.1"/>
    </source>
</evidence>
<dbReference type="Proteomes" id="UP000664545">
    <property type="component" value="Unassembled WGS sequence"/>
</dbReference>
<dbReference type="EMBL" id="JAFJZZ010000010">
    <property type="protein sequence ID" value="MBN7774482.1"/>
    <property type="molecule type" value="Genomic_DNA"/>
</dbReference>
<sequence>MVKTLETERLILRAFSRKDAEALFAYAKNPNVGPHAGWKPHANARESRRIIVGLFLSSQVWAIVDKETGTLIGSIGLEADKRRPGINSKELGYSLAEEYWGRGIMTEAAKRVIQYAFEEMQLDIVAICTGTFNDRSSRVIEKCGFKYEGTERYCYLIYDGNVRSSKCYSLLRSEWEEQNN</sequence>
<protein>
    <submittedName>
        <fullName evidence="5">GNAT family N-acetyltransferase</fullName>
    </submittedName>
</protein>
<organism evidence="5 6">
    <name type="scientific">Clostridium aminobutyricum</name>
    <dbReference type="NCBI Taxonomy" id="33953"/>
    <lineage>
        <taxon>Bacteria</taxon>
        <taxon>Bacillati</taxon>
        <taxon>Bacillota</taxon>
        <taxon>Clostridia</taxon>
        <taxon>Eubacteriales</taxon>
        <taxon>Clostridiaceae</taxon>
        <taxon>Clostridium</taxon>
    </lineage>
</organism>
<dbReference type="RefSeq" id="WP_206583325.1">
    <property type="nucleotide sequence ID" value="NZ_JAFJZZ010000010.1"/>
</dbReference>
<reference evidence="5" key="1">
    <citation type="submission" date="2021-02" db="EMBL/GenBank/DDBJ databases">
        <title>Abyssanaerobacter marinus gen.nov., sp., nov, anaerobic bacterium isolated from the Onnuri vent field of Indian Ocean and suggestion of Mogibacteriaceae fam. nov., and proposal of reclassification of ambiguous this family's genus member.</title>
        <authorList>
            <person name="Kim Y.J."/>
            <person name="Yang J.-A."/>
        </authorList>
    </citation>
    <scope>NUCLEOTIDE SEQUENCE</scope>
    <source>
        <strain evidence="5">DSM 2634</strain>
    </source>
</reference>
<dbReference type="GO" id="GO:0008999">
    <property type="term" value="F:protein-N-terminal-alanine acetyltransferase activity"/>
    <property type="evidence" value="ECO:0007669"/>
    <property type="project" value="TreeGrafter"/>
</dbReference>
<dbReference type="InterPro" id="IPR000182">
    <property type="entry name" value="GNAT_dom"/>
</dbReference>
<evidence type="ECO:0000313" key="6">
    <source>
        <dbReference type="Proteomes" id="UP000664545"/>
    </source>
</evidence>
<gene>
    <name evidence="5" type="ORF">JYB65_14035</name>
</gene>
<proteinExistence type="inferred from homology"/>
<comment type="caution">
    <text evidence="5">The sequence shown here is derived from an EMBL/GenBank/DDBJ whole genome shotgun (WGS) entry which is preliminary data.</text>
</comment>
<keyword evidence="2" id="KW-0012">Acyltransferase</keyword>
<dbReference type="AlphaFoldDB" id="A0A939DAY7"/>
<evidence type="ECO:0000256" key="1">
    <source>
        <dbReference type="ARBA" id="ARBA00022679"/>
    </source>
</evidence>
<keyword evidence="1" id="KW-0808">Transferase</keyword>
<dbReference type="GO" id="GO:0005737">
    <property type="term" value="C:cytoplasm"/>
    <property type="evidence" value="ECO:0007669"/>
    <property type="project" value="TreeGrafter"/>
</dbReference>
<dbReference type="PANTHER" id="PTHR43792:SF8">
    <property type="entry name" value="[RIBOSOMAL PROTEIN US5]-ALANINE N-ACETYLTRANSFERASE"/>
    <property type="match status" value="1"/>
</dbReference>
<dbReference type="PANTHER" id="PTHR43792">
    <property type="entry name" value="GNAT FAMILY, PUTATIVE (AFU_ORTHOLOGUE AFUA_3G00765)-RELATED-RELATED"/>
    <property type="match status" value="1"/>
</dbReference>
<dbReference type="InterPro" id="IPR016181">
    <property type="entry name" value="Acyl_CoA_acyltransferase"/>
</dbReference>
<dbReference type="InterPro" id="IPR051531">
    <property type="entry name" value="N-acetyltransferase"/>
</dbReference>